<dbReference type="InterPro" id="IPR013785">
    <property type="entry name" value="Aldolase_TIM"/>
</dbReference>
<feature type="domain" description="Radical SAM core" evidence="7">
    <location>
        <begin position="518"/>
        <end position="758"/>
    </location>
</feature>
<evidence type="ECO:0000256" key="4">
    <source>
        <dbReference type="ARBA" id="ARBA00023014"/>
    </source>
</evidence>
<dbReference type="SUPFAM" id="SSF102114">
    <property type="entry name" value="Radical SAM enzymes"/>
    <property type="match status" value="1"/>
</dbReference>
<evidence type="ECO:0000256" key="5">
    <source>
        <dbReference type="PROSITE-ProRule" id="PRU00409"/>
    </source>
</evidence>
<name>G5IBJ9_9FIRM</name>
<accession>G5IBJ9</accession>
<dbReference type="InterPro" id="IPR007197">
    <property type="entry name" value="rSAM"/>
</dbReference>
<dbReference type="PROSITE" id="PS50975">
    <property type="entry name" value="ATP_GRASP"/>
    <property type="match status" value="1"/>
</dbReference>
<dbReference type="PROSITE" id="PS51918">
    <property type="entry name" value="RADICAL_SAM"/>
    <property type="match status" value="1"/>
</dbReference>
<keyword evidence="5" id="KW-0547">Nucleotide-binding</keyword>
<evidence type="ECO:0000256" key="2">
    <source>
        <dbReference type="ARBA" id="ARBA00022723"/>
    </source>
</evidence>
<dbReference type="AlphaFoldDB" id="G5IBJ9"/>
<dbReference type="GO" id="GO:0003824">
    <property type="term" value="F:catalytic activity"/>
    <property type="evidence" value="ECO:0007669"/>
    <property type="project" value="InterPro"/>
</dbReference>
<dbReference type="HOGENOM" id="CLU_368340_0_0_9"/>
<dbReference type="InterPro" id="IPR011761">
    <property type="entry name" value="ATP-grasp"/>
</dbReference>
<dbReference type="Gene3D" id="3.20.20.70">
    <property type="entry name" value="Aldolase class I"/>
    <property type="match status" value="1"/>
</dbReference>
<evidence type="ECO:0000256" key="1">
    <source>
        <dbReference type="ARBA" id="ARBA00022691"/>
    </source>
</evidence>
<dbReference type="Pfam" id="PF02655">
    <property type="entry name" value="ATP-grasp_3"/>
    <property type="match status" value="1"/>
</dbReference>
<dbReference type="EMBL" id="ADLN01000006">
    <property type="protein sequence ID" value="EHI61162.1"/>
    <property type="molecule type" value="Genomic_DNA"/>
</dbReference>
<dbReference type="NCBIfam" id="NF045502">
    <property type="entry name" value="variant_rSAM"/>
    <property type="match status" value="1"/>
</dbReference>
<evidence type="ECO:0000256" key="3">
    <source>
        <dbReference type="ARBA" id="ARBA00023004"/>
    </source>
</evidence>
<organism evidence="8 9">
    <name type="scientific">Hungatella hathewayi WAL-18680</name>
    <dbReference type="NCBI Taxonomy" id="742737"/>
    <lineage>
        <taxon>Bacteria</taxon>
        <taxon>Bacillati</taxon>
        <taxon>Bacillota</taxon>
        <taxon>Clostridia</taxon>
        <taxon>Lachnospirales</taxon>
        <taxon>Lachnospiraceae</taxon>
        <taxon>Hungatella</taxon>
    </lineage>
</organism>
<protein>
    <submittedName>
        <fullName evidence="8">Uncharacterized protein</fullName>
    </submittedName>
</protein>
<dbReference type="InterPro" id="IPR003806">
    <property type="entry name" value="ATP-grasp_PylC-type"/>
</dbReference>
<dbReference type="OrthoDB" id="2068051at2"/>
<proteinExistence type="predicted"/>
<evidence type="ECO:0000259" key="6">
    <source>
        <dbReference type="PROSITE" id="PS50975"/>
    </source>
</evidence>
<keyword evidence="1" id="KW-0949">S-adenosyl-L-methionine</keyword>
<feature type="domain" description="ATP-grasp" evidence="6">
    <location>
        <begin position="113"/>
        <end position="311"/>
    </location>
</feature>
<evidence type="ECO:0000259" key="7">
    <source>
        <dbReference type="PROSITE" id="PS51918"/>
    </source>
</evidence>
<gene>
    <name evidence="8" type="ORF">HMPREF9473_00777</name>
</gene>
<dbReference type="SUPFAM" id="SSF56059">
    <property type="entry name" value="Glutathione synthetase ATP-binding domain-like"/>
    <property type="match status" value="1"/>
</dbReference>
<dbReference type="PATRIC" id="fig|742737.3.peg.773"/>
<dbReference type="GO" id="GO:0051536">
    <property type="term" value="F:iron-sulfur cluster binding"/>
    <property type="evidence" value="ECO:0007669"/>
    <property type="project" value="UniProtKB-KW"/>
</dbReference>
<keyword evidence="5" id="KW-0067">ATP-binding</keyword>
<dbReference type="GO" id="GO:0046872">
    <property type="term" value="F:metal ion binding"/>
    <property type="evidence" value="ECO:0007669"/>
    <property type="project" value="UniProtKB-KW"/>
</dbReference>
<sequence length="774" mass="88147">MKMDKFIWIGHREGELFKTNDFFEYSITTWGSNEGTNISYCEKYKERDLGNGLKHSFIIEELSNLLKDEERKVMFYSPALAYTLMNSLPQYQNQMICLNSSSVLNLLNNKTTTRLWLSNHMPVLDFILLSGSDCQFEQLQQYFPQHDEFVIQEADSAGGLGTYLLNSENCHRVNNTIKKEDLYLASYYASPSYSLNTHILISEDNVVVFPASVQIIEDYNMNLIYSGADFVSYTYLEESIKEKVYDYSKKIASLLQNIGYLGICGVDFLVYNQEVYFIELNPRFQASTVLLNLALNEAGLPSAQELNYCSFYGKPLPAIEDMEHLEIHYSLYKYKKEGHDTSKQYLDKLSLLEESSETNYILYDGFTDCNYSDRAYLFQVIWDRHISSCGKDGKLHLHPNVPFHHFMEQALPLTHTIESIIRLKIALLNQGVRILSEAETEILACGGYNESVFNSLDLIIFDDIRINAPVNINLSSLSPFSLGYRENTFKLFYYRKTICDVSLEFSKSIKNLKTLNGASYKSIAFISGDRLRIKPESQCYFKQHGIGCMFCPGNGTGNASSCHIYTLDDIREVIDYCIDHEQFRHILIGGGSADPSSDDNRIIPVIRYIRSKTDKPIYLMSLPPNDIDYIDKYVEAGADEFAFNIELFDRKLALEYMPGKGKISLTEYISKLERAAQLTKHPGDARTMLMAGLEHVENTLSAVKCLASKGIQPMISIFRPAPNCRLSHIIQPSNEEIYALFMEARRICAEYGLALGPSCPSCQNNTLAITLAQD</sequence>
<keyword evidence="2" id="KW-0479">Metal-binding</keyword>
<dbReference type="Proteomes" id="UP000005384">
    <property type="component" value="Unassembled WGS sequence"/>
</dbReference>
<reference evidence="8 9" key="1">
    <citation type="submission" date="2011-08" db="EMBL/GenBank/DDBJ databases">
        <title>The Genome Sequence of Clostridium hathewayi WAL-18680.</title>
        <authorList>
            <consortium name="The Broad Institute Genome Sequencing Platform"/>
            <person name="Earl A."/>
            <person name="Ward D."/>
            <person name="Feldgarden M."/>
            <person name="Gevers D."/>
            <person name="Finegold S.M."/>
            <person name="Summanen P.H."/>
            <person name="Molitoris D.R."/>
            <person name="Song M."/>
            <person name="Daigneault M."/>
            <person name="Allen-Vercoe E."/>
            <person name="Young S.K."/>
            <person name="Zeng Q."/>
            <person name="Gargeya S."/>
            <person name="Fitzgerald M."/>
            <person name="Haas B."/>
            <person name="Abouelleil A."/>
            <person name="Alvarado L."/>
            <person name="Arachchi H.M."/>
            <person name="Berlin A."/>
            <person name="Brown A."/>
            <person name="Chapman S.B."/>
            <person name="Chen Z."/>
            <person name="Dunbar C."/>
            <person name="Freedman E."/>
            <person name="Gearin G."/>
            <person name="Gellesch M."/>
            <person name="Goldberg J."/>
            <person name="Griggs A."/>
            <person name="Gujja S."/>
            <person name="Heiman D."/>
            <person name="Howarth C."/>
            <person name="Larson L."/>
            <person name="Lui A."/>
            <person name="MacDonald P.J.P."/>
            <person name="Montmayeur A."/>
            <person name="Murphy C."/>
            <person name="Neiman D."/>
            <person name="Pearson M."/>
            <person name="Priest M."/>
            <person name="Roberts A."/>
            <person name="Saif S."/>
            <person name="Shea T."/>
            <person name="Shenoy N."/>
            <person name="Sisk P."/>
            <person name="Stolte C."/>
            <person name="Sykes S."/>
            <person name="Wortman J."/>
            <person name="Nusbaum C."/>
            <person name="Birren B."/>
        </authorList>
    </citation>
    <scope>NUCLEOTIDE SEQUENCE [LARGE SCALE GENOMIC DNA]</scope>
    <source>
        <strain evidence="8 9">WAL-18680</strain>
    </source>
</reference>
<keyword evidence="3" id="KW-0408">Iron</keyword>
<keyword evidence="4" id="KW-0411">Iron-sulfur</keyword>
<comment type="caution">
    <text evidence="8">The sequence shown here is derived from an EMBL/GenBank/DDBJ whole genome shotgun (WGS) entry which is preliminary data.</text>
</comment>
<keyword evidence="9" id="KW-1185">Reference proteome</keyword>
<evidence type="ECO:0000313" key="8">
    <source>
        <dbReference type="EMBL" id="EHI61162.1"/>
    </source>
</evidence>
<dbReference type="InterPro" id="IPR058240">
    <property type="entry name" value="rSAM_sf"/>
</dbReference>
<dbReference type="Pfam" id="PF04055">
    <property type="entry name" value="Radical_SAM"/>
    <property type="match status" value="1"/>
</dbReference>
<dbReference type="GO" id="GO:0005524">
    <property type="term" value="F:ATP binding"/>
    <property type="evidence" value="ECO:0007669"/>
    <property type="project" value="UniProtKB-UniRule"/>
</dbReference>
<evidence type="ECO:0000313" key="9">
    <source>
        <dbReference type="Proteomes" id="UP000005384"/>
    </source>
</evidence>
<dbReference type="Gene3D" id="3.30.470.20">
    <property type="entry name" value="ATP-grasp fold, B domain"/>
    <property type="match status" value="1"/>
</dbReference>